<proteinExistence type="inferred from homology"/>
<comment type="caution">
    <text evidence="9">The sequence shown here is derived from an EMBL/GenBank/DDBJ whole genome shotgun (WGS) entry which is preliminary data.</text>
</comment>
<comment type="subcellular location">
    <subcellularLocation>
        <location evidence="1">Cell membrane</location>
        <topology evidence="1">Multi-pass membrane protein</topology>
    </subcellularLocation>
</comment>
<evidence type="ECO:0000256" key="8">
    <source>
        <dbReference type="SAM" id="Phobius"/>
    </source>
</evidence>
<feature type="transmembrane region" description="Helical" evidence="8">
    <location>
        <begin position="58"/>
        <end position="77"/>
    </location>
</feature>
<feature type="transmembrane region" description="Helical" evidence="8">
    <location>
        <begin position="412"/>
        <end position="437"/>
    </location>
</feature>
<dbReference type="NCBIfam" id="TIGR00842">
    <property type="entry name" value="bcct"/>
    <property type="match status" value="1"/>
</dbReference>
<dbReference type="Proteomes" id="UP001299876">
    <property type="component" value="Unassembled WGS sequence"/>
</dbReference>
<organism evidence="9 10">
    <name type="scientific">Pseudomonas violetae</name>
    <dbReference type="NCBI Taxonomy" id="2915813"/>
    <lineage>
        <taxon>Bacteria</taxon>
        <taxon>Pseudomonadati</taxon>
        <taxon>Pseudomonadota</taxon>
        <taxon>Gammaproteobacteria</taxon>
        <taxon>Pseudomonadales</taxon>
        <taxon>Pseudomonadaceae</taxon>
        <taxon>Pseudomonas</taxon>
    </lineage>
</organism>
<evidence type="ECO:0000256" key="6">
    <source>
        <dbReference type="ARBA" id="ARBA00022989"/>
    </source>
</evidence>
<feature type="transmembrane region" description="Helical" evidence="8">
    <location>
        <begin position="97"/>
        <end position="118"/>
    </location>
</feature>
<feature type="transmembrane region" description="Helical" evidence="8">
    <location>
        <begin position="478"/>
        <end position="498"/>
    </location>
</feature>
<keyword evidence="10" id="KW-1185">Reference proteome</keyword>
<evidence type="ECO:0000313" key="9">
    <source>
        <dbReference type="EMBL" id="MCK1788963.1"/>
    </source>
</evidence>
<dbReference type="EMBL" id="JAKNRW010000001">
    <property type="protein sequence ID" value="MCK1788963.1"/>
    <property type="molecule type" value="Genomic_DNA"/>
</dbReference>
<evidence type="ECO:0000256" key="2">
    <source>
        <dbReference type="ARBA" id="ARBA00005658"/>
    </source>
</evidence>
<evidence type="ECO:0000256" key="5">
    <source>
        <dbReference type="ARBA" id="ARBA00022692"/>
    </source>
</evidence>
<feature type="transmembrane region" description="Helical" evidence="8">
    <location>
        <begin position="262"/>
        <end position="282"/>
    </location>
</feature>
<dbReference type="InterPro" id="IPR000060">
    <property type="entry name" value="BCCT_transptr"/>
</dbReference>
<keyword evidence="3" id="KW-0813">Transport</keyword>
<keyword evidence="5 8" id="KW-0812">Transmembrane</keyword>
<keyword evidence="7 8" id="KW-0472">Membrane</keyword>
<feature type="transmembrane region" description="Helical" evidence="8">
    <location>
        <begin position="320"/>
        <end position="342"/>
    </location>
</feature>
<feature type="transmembrane region" description="Helical" evidence="8">
    <location>
        <begin position="237"/>
        <end position="255"/>
    </location>
</feature>
<name>A0ABT0ET89_9PSED</name>
<gene>
    <name evidence="9" type="ORF">L9059_01920</name>
</gene>
<sequence length="542" mass="59129">MNNSMQSQRYGFLGDYDKPLFWSTAIITLLIVALGVISPETLKTYASDAQGYLSSQFGWAYVLALAVYVGVGLWIGFSRYGNLKLGKAQDTPEFSTFTWVAMLFSCGIGVGFLLWGVAEPLYHYMQTPYMAKPATPEAIPVALQITYLHWGLHTWMGYCIVGLSIAFPAFRYGKPMNIGIALYGLLGERTENSIWARLLDLVGAVATIGGIATVLGLGVISIDYGVGHIFGIETGNVGKIIIIALLAVAYTLSAVSGLKRGVAFLSTLNVVVVIAFCVFILVTGETNTLMRYFVTGIGNYLGNLLPMTFWADPLQKTDWINWWTIFYWLIVISWSPFVGGFVARISRGRTLREFIIFAVLVPTVCSMLWFSVIGGSAIGIEAAGEVKIFDAVQANVGAGIYVLLESFPMSGFLSLVVFCSMVIFLITSADSACFFVAMQMSKGVYEPTLGMKMTWGLFTGLLAIVLLLSGGLKAVQTASIVAGSPFAIGIGFMVWSLLRSLKFEYAKEHSKEVNEVIHKESQPEDKTDDFVALEGIAYKTTE</sequence>
<evidence type="ECO:0000256" key="1">
    <source>
        <dbReference type="ARBA" id="ARBA00004651"/>
    </source>
</evidence>
<evidence type="ECO:0000256" key="3">
    <source>
        <dbReference type="ARBA" id="ARBA00022448"/>
    </source>
</evidence>
<evidence type="ECO:0000256" key="7">
    <source>
        <dbReference type="ARBA" id="ARBA00023136"/>
    </source>
</evidence>
<dbReference type="PANTHER" id="PTHR30047">
    <property type="entry name" value="HIGH-AFFINITY CHOLINE TRANSPORT PROTEIN-RELATED"/>
    <property type="match status" value="1"/>
</dbReference>
<dbReference type="RefSeq" id="WP_247286616.1">
    <property type="nucleotide sequence ID" value="NZ_JAKNRW010000001.1"/>
</dbReference>
<comment type="similarity">
    <text evidence="2">Belongs to the BCCT transporter (TC 2.A.15) family.</text>
</comment>
<protein>
    <submittedName>
        <fullName evidence="9">BCCT family transporter</fullName>
    </submittedName>
</protein>
<feature type="transmembrane region" description="Helical" evidence="8">
    <location>
        <begin position="20"/>
        <end position="38"/>
    </location>
</feature>
<keyword evidence="4" id="KW-1003">Cell membrane</keyword>
<feature type="transmembrane region" description="Helical" evidence="8">
    <location>
        <begin position="155"/>
        <end position="173"/>
    </location>
</feature>
<evidence type="ECO:0000256" key="4">
    <source>
        <dbReference type="ARBA" id="ARBA00022475"/>
    </source>
</evidence>
<feature type="transmembrane region" description="Helical" evidence="8">
    <location>
        <begin position="354"/>
        <end position="380"/>
    </location>
</feature>
<accession>A0ABT0ET89</accession>
<feature type="transmembrane region" description="Helical" evidence="8">
    <location>
        <begin position="449"/>
        <end position="472"/>
    </location>
</feature>
<feature type="transmembrane region" description="Helical" evidence="8">
    <location>
        <begin position="194"/>
        <end position="217"/>
    </location>
</feature>
<evidence type="ECO:0000313" key="10">
    <source>
        <dbReference type="Proteomes" id="UP001299876"/>
    </source>
</evidence>
<dbReference type="Pfam" id="PF02028">
    <property type="entry name" value="BCCT"/>
    <property type="match status" value="1"/>
</dbReference>
<reference evidence="9 10" key="1">
    <citation type="submission" date="2022-02" db="EMBL/GenBank/DDBJ databases">
        <title>Comparative genomics of the first Antarctic Pseudomonas spp. capable of biotransforming 2,4,6-Trinitrotoluene.</title>
        <authorList>
            <person name="Cabrera M.A."/>
            <person name="Marquez S.L."/>
            <person name="Perez-Donoso J.M."/>
        </authorList>
    </citation>
    <scope>NUCLEOTIDE SEQUENCE [LARGE SCALE GENOMIC DNA]</scope>
    <source>
        <strain evidence="9 10">TNT19</strain>
    </source>
</reference>
<keyword evidence="6 8" id="KW-1133">Transmembrane helix</keyword>
<dbReference type="PANTHER" id="PTHR30047:SF7">
    <property type="entry name" value="HIGH-AFFINITY CHOLINE TRANSPORT PROTEIN"/>
    <property type="match status" value="1"/>
</dbReference>